<evidence type="ECO:0000313" key="3">
    <source>
        <dbReference type="Proteomes" id="UP000799302"/>
    </source>
</evidence>
<feature type="compositionally biased region" description="Polar residues" evidence="1">
    <location>
        <begin position="993"/>
        <end position="1004"/>
    </location>
</feature>
<dbReference type="EMBL" id="MU004234">
    <property type="protein sequence ID" value="KAF2670146.1"/>
    <property type="molecule type" value="Genomic_DNA"/>
</dbReference>
<name>A0A6A6UET5_9PEZI</name>
<organism evidence="2 3">
    <name type="scientific">Microthyrium microscopicum</name>
    <dbReference type="NCBI Taxonomy" id="703497"/>
    <lineage>
        <taxon>Eukaryota</taxon>
        <taxon>Fungi</taxon>
        <taxon>Dikarya</taxon>
        <taxon>Ascomycota</taxon>
        <taxon>Pezizomycotina</taxon>
        <taxon>Dothideomycetes</taxon>
        <taxon>Dothideomycetes incertae sedis</taxon>
        <taxon>Microthyriales</taxon>
        <taxon>Microthyriaceae</taxon>
        <taxon>Microthyrium</taxon>
    </lineage>
</organism>
<accession>A0A6A6UET5</accession>
<keyword evidence="3" id="KW-1185">Reference proteome</keyword>
<dbReference type="OrthoDB" id="1744869at2759"/>
<feature type="region of interest" description="Disordered" evidence="1">
    <location>
        <begin position="519"/>
        <end position="544"/>
    </location>
</feature>
<protein>
    <submittedName>
        <fullName evidence="2">Uncharacterized protein</fullName>
    </submittedName>
</protein>
<dbReference type="Proteomes" id="UP000799302">
    <property type="component" value="Unassembled WGS sequence"/>
</dbReference>
<feature type="region of interest" description="Disordered" evidence="1">
    <location>
        <begin position="985"/>
        <end position="1004"/>
    </location>
</feature>
<feature type="compositionally biased region" description="Basic residues" evidence="1">
    <location>
        <begin position="1096"/>
        <end position="1105"/>
    </location>
</feature>
<sequence length="1125" mass="123938">MLNIRAIRFLHTASSATRRCYSSLACATYNAPLPFDPDHALKHIPPIPIATSATSSTNTTALILLSKSYASQLNSSSKFLPSLVTKLFGNNVSPSSLSLGVAVVDFVPHAANGISYLVGYHSKSVLSASSAATKNSQLISHVSVRLRSDSLLSSIKLPVTNTLFENGHISTQIVSDWTIGPDGSRCVSNRHVDNLSLDLSVLPGASTVRPSIRIPRSNLSSLRRIEESLGNVIRTLSVPGGNTTIPASLEITQMISESSNRLGSGSHIYAMVIPPELYESIISLHDNSPKKGSSDSLDLHDYALAADVDLAPYLQNGMTIHRVVGGGGEWGHRASLLTLDPSDPFQTKPSLDNVEDLIASLQEKSIAPIGHYIQFYVSQPSIVDTSVCTTTLSTDDCSICFGQQTEASIPASGQSSKTIYPNIFGGLSTAGFALEARSTLENHGMEVPQASFLTYVDSPGSRFQATLGSNFSRRSMGGRSTHQTQRRMLHTNQAKPLDSSMSPLKFNHNKYLDLPRFTRAESSPGVGSNRPPTLQHKNQPLEDNHIRDSKTRSDLSHSHLFDPRSIHARPTVTDSLATESNAPPPFRLIRRVRRPERPESPGLGQVSETTLNPIGVSKVVLGEEIDPSEQQLRSIDEGTQLKKIIQASTVSSDPTSSHFISGPSIVGDPLNYKSHPATRSEHHFDTQSQVLSPVLLNPEDRQLIGAQPFDLVEAVPVVPKEPRALEGRGRERIPLRSKDFSSALVVSPELTTDSQPWEEQLILEQSQPGPALAVPQDLQMRQSSKEIRKQLVDSHYVTPLDLIQKDLSRSATVVPRDPQTHSRKRQRLSRSGVAYELHLRPKFADHTMEPKDLRTVHSPAVDSHAVNAEKLVSRIRSRRHDRTALVDAAKLSTRKRIGSRASRPSSRSDMSISSKDHSGMIDPVPVGADKLMIRWERIPDRHLMRIKRHNFSLSESFLNKGLEGIVRRQSYVDARKLAIRFTQPAKVRRRKSTTPVPIGTTSGRIRNPRIKLRAMAIQLISRSRTDPKAFRTDIRNHPWVVSSIYNQLHGSEPAQRQSAIDAKHAKLDLLLLSLKKDWAPANVLALAERYRSERAKTRRARRLHPANKTSDPIDNLSRLSEGDDS</sequence>
<evidence type="ECO:0000313" key="2">
    <source>
        <dbReference type="EMBL" id="KAF2670146.1"/>
    </source>
</evidence>
<proteinExistence type="predicted"/>
<feature type="compositionally biased region" description="Low complexity" evidence="1">
    <location>
        <begin position="899"/>
        <end position="913"/>
    </location>
</feature>
<reference evidence="2" key="1">
    <citation type="journal article" date="2020" name="Stud. Mycol.">
        <title>101 Dothideomycetes genomes: a test case for predicting lifestyles and emergence of pathogens.</title>
        <authorList>
            <person name="Haridas S."/>
            <person name="Albert R."/>
            <person name="Binder M."/>
            <person name="Bloem J."/>
            <person name="Labutti K."/>
            <person name="Salamov A."/>
            <person name="Andreopoulos B."/>
            <person name="Baker S."/>
            <person name="Barry K."/>
            <person name="Bills G."/>
            <person name="Bluhm B."/>
            <person name="Cannon C."/>
            <person name="Castanera R."/>
            <person name="Culley D."/>
            <person name="Daum C."/>
            <person name="Ezra D."/>
            <person name="Gonzalez J."/>
            <person name="Henrissat B."/>
            <person name="Kuo A."/>
            <person name="Liang C."/>
            <person name="Lipzen A."/>
            <person name="Lutzoni F."/>
            <person name="Magnuson J."/>
            <person name="Mondo S."/>
            <person name="Nolan M."/>
            <person name="Ohm R."/>
            <person name="Pangilinan J."/>
            <person name="Park H.-J."/>
            <person name="Ramirez L."/>
            <person name="Alfaro M."/>
            <person name="Sun H."/>
            <person name="Tritt A."/>
            <person name="Yoshinaga Y."/>
            <person name="Zwiers L.-H."/>
            <person name="Turgeon B."/>
            <person name="Goodwin S."/>
            <person name="Spatafora J."/>
            <person name="Crous P."/>
            <person name="Grigoriev I."/>
        </authorList>
    </citation>
    <scope>NUCLEOTIDE SEQUENCE</scope>
    <source>
        <strain evidence="2">CBS 115976</strain>
    </source>
</reference>
<gene>
    <name evidence="2" type="ORF">BT63DRAFT_424099</name>
</gene>
<feature type="region of interest" description="Disordered" evidence="1">
    <location>
        <begin position="1095"/>
        <end position="1125"/>
    </location>
</feature>
<evidence type="ECO:0000256" key="1">
    <source>
        <dbReference type="SAM" id="MobiDB-lite"/>
    </source>
</evidence>
<dbReference type="AlphaFoldDB" id="A0A6A6UET5"/>
<feature type="region of interest" description="Disordered" evidence="1">
    <location>
        <begin position="894"/>
        <end position="923"/>
    </location>
</feature>